<dbReference type="RefSeq" id="WP_342632691.1">
    <property type="nucleotide sequence ID" value="NZ_CP152382.1"/>
</dbReference>
<keyword evidence="2" id="KW-0614">Plasmid</keyword>
<organism evidence="2 3">
    <name type="scientific">Marinobacter alkaliphilus</name>
    <dbReference type="NCBI Taxonomy" id="254719"/>
    <lineage>
        <taxon>Bacteria</taxon>
        <taxon>Pseudomonadati</taxon>
        <taxon>Pseudomonadota</taxon>
        <taxon>Gammaproteobacteria</taxon>
        <taxon>Pseudomonadales</taxon>
        <taxon>Marinobacteraceae</taxon>
        <taxon>Marinobacter</taxon>
    </lineage>
</organism>
<proteinExistence type="predicted"/>
<evidence type="ECO:0000313" key="3">
    <source>
        <dbReference type="Proteomes" id="UP001445268"/>
    </source>
</evidence>
<feature type="transmembrane region" description="Helical" evidence="1">
    <location>
        <begin position="27"/>
        <end position="51"/>
    </location>
</feature>
<evidence type="ECO:0000256" key="1">
    <source>
        <dbReference type="SAM" id="Phobius"/>
    </source>
</evidence>
<accession>A0ABZ3EAA7</accession>
<feature type="transmembrane region" description="Helical" evidence="1">
    <location>
        <begin position="63"/>
        <end position="84"/>
    </location>
</feature>
<gene>
    <name evidence="2" type="ORF">AAGT77_20530</name>
</gene>
<protein>
    <submittedName>
        <fullName evidence="2">Uncharacterized protein</fullName>
    </submittedName>
</protein>
<geneLocation type="plasmid" evidence="2 3">
    <name>unnamed2</name>
</geneLocation>
<name>A0ABZ3EAA7_9GAMM</name>
<reference evidence="2 3" key="1">
    <citation type="submission" date="2024-04" db="EMBL/GenBank/DDBJ databases">
        <title>Marinobacter sp. SBY-1.</title>
        <authorList>
            <person name="Pan C."/>
        </authorList>
    </citation>
    <scope>NUCLEOTIDE SEQUENCE [LARGE SCALE GENOMIC DNA]</scope>
    <source>
        <strain evidence="2 3">SBY-1</strain>
        <plasmid evidence="2 3">unnamed2</plasmid>
    </source>
</reference>
<keyword evidence="3" id="KW-1185">Reference proteome</keyword>
<sequence>MGQNSSVDQAYLDAYFLERRGKEIRRFIIAVFALLIGLPISGFAEQIAAFLNASESLELSEGAISTFGLVINLCGFGMLAMWIMDGKDYVFPRKPVNPNQ</sequence>
<keyword evidence="1" id="KW-0472">Membrane</keyword>
<keyword evidence="1" id="KW-1133">Transmembrane helix</keyword>
<dbReference type="Proteomes" id="UP001445268">
    <property type="component" value="Plasmid unnamed2"/>
</dbReference>
<dbReference type="EMBL" id="CP152382">
    <property type="protein sequence ID" value="XAF56143.1"/>
    <property type="molecule type" value="Genomic_DNA"/>
</dbReference>
<evidence type="ECO:0000313" key="2">
    <source>
        <dbReference type="EMBL" id="XAF56143.1"/>
    </source>
</evidence>
<keyword evidence="1" id="KW-0812">Transmembrane</keyword>